<evidence type="ECO:0000256" key="1">
    <source>
        <dbReference type="SAM" id="Phobius"/>
    </source>
</evidence>
<name>A0A4R2NAQ4_9PAST</name>
<comment type="caution">
    <text evidence="2">The sequence shown here is derived from an EMBL/GenBank/DDBJ whole genome shotgun (WGS) entry which is preliminary data.</text>
</comment>
<dbReference type="EMBL" id="SLXJ01000003">
    <property type="protein sequence ID" value="TCP18098.1"/>
    <property type="molecule type" value="Genomic_DNA"/>
</dbReference>
<keyword evidence="1" id="KW-1133">Transmembrane helix</keyword>
<reference evidence="2 3" key="1">
    <citation type="submission" date="2019-03" db="EMBL/GenBank/DDBJ databases">
        <title>Genomic Encyclopedia of Type Strains, Phase IV (KMG-IV): sequencing the most valuable type-strain genomes for metagenomic binning, comparative biology and taxonomic classification.</title>
        <authorList>
            <person name="Goeker M."/>
        </authorList>
    </citation>
    <scope>NUCLEOTIDE SEQUENCE [LARGE SCALE GENOMIC DNA]</scope>
    <source>
        <strain evidence="2 3">DSM 16380</strain>
    </source>
</reference>
<accession>A0A4R2NAQ4</accession>
<organism evidence="2 3">
    <name type="scientific">Nicoletella semolina</name>
    <dbReference type="NCBI Taxonomy" id="271160"/>
    <lineage>
        <taxon>Bacteria</taxon>
        <taxon>Pseudomonadati</taxon>
        <taxon>Pseudomonadota</taxon>
        <taxon>Gammaproteobacteria</taxon>
        <taxon>Pasteurellales</taxon>
        <taxon>Pasteurellaceae</taxon>
        <taxon>Nicoletella</taxon>
    </lineage>
</organism>
<feature type="transmembrane region" description="Helical" evidence="1">
    <location>
        <begin position="6"/>
        <end position="28"/>
    </location>
</feature>
<evidence type="ECO:0000313" key="3">
    <source>
        <dbReference type="Proteomes" id="UP000295537"/>
    </source>
</evidence>
<proteinExistence type="predicted"/>
<keyword evidence="1" id="KW-0812">Transmembrane</keyword>
<evidence type="ECO:0000313" key="2">
    <source>
        <dbReference type="EMBL" id="TCP18098.1"/>
    </source>
</evidence>
<dbReference type="Proteomes" id="UP000295537">
    <property type="component" value="Unassembled WGS sequence"/>
</dbReference>
<keyword evidence="3" id="KW-1185">Reference proteome</keyword>
<dbReference type="RefSeq" id="WP_132500916.1">
    <property type="nucleotide sequence ID" value="NZ_LVXA01000001.1"/>
</dbReference>
<sequence>MNHFNYHFKPLLIAFIAILFFAIVLEIVEDEPIPSTPTLAVEDNFNATKIWTEYDFQQAEIDPLDISYHDPCQTACPDNLTADDLALLQQHYQKQIQRLTAGGQ</sequence>
<protein>
    <submittedName>
        <fullName evidence="2">Uncharacterized protein</fullName>
    </submittedName>
</protein>
<dbReference type="AlphaFoldDB" id="A0A4R2NAQ4"/>
<keyword evidence="1" id="KW-0472">Membrane</keyword>
<dbReference type="OrthoDB" id="9970601at2"/>
<gene>
    <name evidence="2" type="ORF">EV693_10363</name>
</gene>